<dbReference type="PROSITE" id="PS51350">
    <property type="entry name" value="PTS_HPR_DOM"/>
    <property type="match status" value="1"/>
</dbReference>
<dbReference type="PROSITE" id="PS00369">
    <property type="entry name" value="PTS_HPR_HIS"/>
    <property type="match status" value="1"/>
</dbReference>
<evidence type="ECO:0000256" key="3">
    <source>
        <dbReference type="ARBA" id="ARBA00015565"/>
    </source>
</evidence>
<keyword evidence="9" id="KW-0598">Phosphotransferase system</keyword>
<dbReference type="InterPro" id="IPR050893">
    <property type="entry name" value="Sugar_PTS"/>
</dbReference>
<accession>A0ABP8QEX6</accession>
<dbReference type="Proteomes" id="UP001501321">
    <property type="component" value="Unassembled WGS sequence"/>
</dbReference>
<name>A0ABP8QEX6_9GAMM</name>
<dbReference type="Pfam" id="PF00359">
    <property type="entry name" value="PTS_EIIA_2"/>
    <property type="match status" value="1"/>
</dbReference>
<dbReference type="InterPro" id="IPR016152">
    <property type="entry name" value="PTrfase/Anion_transptr"/>
</dbReference>
<dbReference type="CDD" id="cd00211">
    <property type="entry name" value="PTS_IIA_fru"/>
    <property type="match status" value="1"/>
</dbReference>
<organism evidence="13 14">
    <name type="scientific">Pseudaeromonas paramecii</name>
    <dbReference type="NCBI Taxonomy" id="2138166"/>
    <lineage>
        <taxon>Bacteria</taxon>
        <taxon>Pseudomonadati</taxon>
        <taxon>Pseudomonadota</taxon>
        <taxon>Gammaproteobacteria</taxon>
        <taxon>Aeromonadales</taxon>
        <taxon>Aeromonadaceae</taxon>
        <taxon>Pseudaeromonas</taxon>
    </lineage>
</organism>
<evidence type="ECO:0000256" key="2">
    <source>
        <dbReference type="ARBA" id="ARBA00004496"/>
    </source>
</evidence>
<dbReference type="EMBL" id="BAABFC010000018">
    <property type="protein sequence ID" value="GAA4501983.1"/>
    <property type="molecule type" value="Genomic_DNA"/>
</dbReference>
<evidence type="ECO:0000259" key="12">
    <source>
        <dbReference type="PROSITE" id="PS51350"/>
    </source>
</evidence>
<dbReference type="Gene3D" id="3.30.1340.10">
    <property type="entry name" value="HPr-like"/>
    <property type="match status" value="1"/>
</dbReference>
<dbReference type="PROSITE" id="PS00589">
    <property type="entry name" value="PTS_HPR_SER"/>
    <property type="match status" value="1"/>
</dbReference>
<dbReference type="InterPro" id="IPR035895">
    <property type="entry name" value="HPr-like_sf"/>
</dbReference>
<dbReference type="PROSITE" id="PS00372">
    <property type="entry name" value="PTS_EIIA_TYPE_2_HIS"/>
    <property type="match status" value="1"/>
</dbReference>
<evidence type="ECO:0000259" key="11">
    <source>
        <dbReference type="PROSITE" id="PS51094"/>
    </source>
</evidence>
<keyword evidence="14" id="KW-1185">Reference proteome</keyword>
<evidence type="ECO:0000256" key="4">
    <source>
        <dbReference type="ARBA" id="ARBA00022448"/>
    </source>
</evidence>
<dbReference type="InterPro" id="IPR000032">
    <property type="entry name" value="HPr-like"/>
</dbReference>
<evidence type="ECO:0000256" key="10">
    <source>
        <dbReference type="ARBA" id="ARBA00022777"/>
    </source>
</evidence>
<dbReference type="InterPro" id="IPR002114">
    <property type="entry name" value="PTS_HPr_Ser_P_site"/>
</dbReference>
<dbReference type="PROSITE" id="PS51094">
    <property type="entry name" value="PTS_EIIA_TYPE_2"/>
    <property type="match status" value="1"/>
</dbReference>
<keyword evidence="6" id="KW-0597">Phosphoprotein</keyword>
<dbReference type="PANTHER" id="PTHR30181:SF3">
    <property type="entry name" value="MULTIPHOSPHORYL TRANSFER PROTEIN"/>
    <property type="match status" value="1"/>
</dbReference>
<comment type="subcellular location">
    <subcellularLocation>
        <location evidence="2">Cytoplasm</location>
    </subcellularLocation>
</comment>
<evidence type="ECO:0000256" key="7">
    <source>
        <dbReference type="ARBA" id="ARBA00022597"/>
    </source>
</evidence>
<dbReference type="CDD" id="cd00367">
    <property type="entry name" value="PTS-HPr_like"/>
    <property type="match status" value="1"/>
</dbReference>
<dbReference type="NCBIfam" id="TIGR01003">
    <property type="entry name" value="PTS_HPr_family"/>
    <property type="match status" value="1"/>
</dbReference>
<dbReference type="InterPro" id="IPR002178">
    <property type="entry name" value="PTS_EIIA_type-2_dom"/>
</dbReference>
<proteinExistence type="predicted"/>
<dbReference type="SUPFAM" id="SSF55594">
    <property type="entry name" value="HPr-like"/>
    <property type="match status" value="1"/>
</dbReference>
<sequence>MLKVQAQDIHLADGAADKQAAIRLVAGQMADAGLVAAGYVDGMLRREQQTSTYLGNGIAIPHGTTDTRDQVQQTGVRVVHFANGVDWGNGQVAHVVIGIAAQSDEHLGILRQLTHVLGDESLAPKLKACRDAGELAALLNGGQVAQPLLFGQETLLLDFPARDRVSLQAAAAGLLHNAGALETAALAGLISQTPVHLGHGLWSLSWAQGVKRTAVALVRPAQALSQDGTPVRGLLLFAAKDAQHKPVLDCLLTLLDKQQQDKLWTADGAALVKLLSEPELDGVAKVFTVTNPHGLHARPSAVLVKAVKEFNSQIWVSNLDGDGKPVNAKSLMKVVSLGVRHGHRLAFTAQGSDAEAALSHIGQLIADGLGEGSAA</sequence>
<dbReference type="RefSeq" id="WP_345013812.1">
    <property type="nucleotide sequence ID" value="NZ_BAABFC010000018.1"/>
</dbReference>
<feature type="domain" description="HPr" evidence="12">
    <location>
        <begin position="282"/>
        <end position="372"/>
    </location>
</feature>
<keyword evidence="4" id="KW-0813">Transport</keyword>
<gene>
    <name evidence="13" type="primary">fruB</name>
    <name evidence="13" type="ORF">GCM10023095_25970</name>
</gene>
<dbReference type="Gene3D" id="3.40.930.10">
    <property type="entry name" value="Mannitol-specific EII, Chain A"/>
    <property type="match status" value="1"/>
</dbReference>
<evidence type="ECO:0000256" key="9">
    <source>
        <dbReference type="ARBA" id="ARBA00022683"/>
    </source>
</evidence>
<evidence type="ECO:0000313" key="14">
    <source>
        <dbReference type="Proteomes" id="UP001501321"/>
    </source>
</evidence>
<keyword evidence="8" id="KW-0808">Transferase</keyword>
<evidence type="ECO:0000256" key="5">
    <source>
        <dbReference type="ARBA" id="ARBA00022490"/>
    </source>
</evidence>
<dbReference type="NCBIfam" id="NF008319">
    <property type="entry name" value="PRK11109.1"/>
    <property type="match status" value="1"/>
</dbReference>
<dbReference type="InterPro" id="IPR001020">
    <property type="entry name" value="PTS_HPr_His_P_site"/>
</dbReference>
<dbReference type="PANTHER" id="PTHR30181">
    <property type="entry name" value="MANNITOL PERMEASE IIC COMPONENT"/>
    <property type="match status" value="1"/>
</dbReference>
<evidence type="ECO:0000256" key="8">
    <source>
        <dbReference type="ARBA" id="ARBA00022679"/>
    </source>
</evidence>
<keyword evidence="7" id="KW-0762">Sugar transport</keyword>
<comment type="function">
    <text evidence="1">The phosphoenolpyruvate-dependent sugar phosphotransferase system (sugar PTS), a major carbohydrate active transport system, catalyzes the phosphorylation of incoming sugar substrates concomitantly with their translocation across the cell membrane. The enzyme II FruAB PTS system is involved in fructose transport.</text>
</comment>
<evidence type="ECO:0000256" key="6">
    <source>
        <dbReference type="ARBA" id="ARBA00022553"/>
    </source>
</evidence>
<protein>
    <recommendedName>
        <fullName evidence="3">Multiphosphoryl transfer protein</fullName>
    </recommendedName>
</protein>
<keyword evidence="5" id="KW-0963">Cytoplasm</keyword>
<evidence type="ECO:0000256" key="1">
    <source>
        <dbReference type="ARBA" id="ARBA00003136"/>
    </source>
</evidence>
<dbReference type="PRINTS" id="PR00107">
    <property type="entry name" value="PHOSPHOCPHPR"/>
</dbReference>
<dbReference type="Pfam" id="PF00381">
    <property type="entry name" value="PTS-HPr"/>
    <property type="match status" value="1"/>
</dbReference>
<feature type="domain" description="PTS EIIA type-2" evidence="11">
    <location>
        <begin position="2"/>
        <end position="142"/>
    </location>
</feature>
<evidence type="ECO:0000313" key="13">
    <source>
        <dbReference type="EMBL" id="GAA4501983.1"/>
    </source>
</evidence>
<reference evidence="14" key="1">
    <citation type="journal article" date="2019" name="Int. J. Syst. Evol. Microbiol.">
        <title>The Global Catalogue of Microorganisms (GCM) 10K type strain sequencing project: providing services to taxonomists for standard genome sequencing and annotation.</title>
        <authorList>
            <consortium name="The Broad Institute Genomics Platform"/>
            <consortium name="The Broad Institute Genome Sequencing Center for Infectious Disease"/>
            <person name="Wu L."/>
            <person name="Ma J."/>
        </authorList>
    </citation>
    <scope>NUCLEOTIDE SEQUENCE [LARGE SCALE GENOMIC DNA]</scope>
    <source>
        <strain evidence="14">JCM 32226</strain>
    </source>
</reference>
<comment type="caution">
    <text evidence="13">The sequence shown here is derived from an EMBL/GenBank/DDBJ whole genome shotgun (WGS) entry which is preliminary data.</text>
</comment>
<keyword evidence="10" id="KW-0418">Kinase</keyword>
<dbReference type="SUPFAM" id="SSF55804">
    <property type="entry name" value="Phoshotransferase/anion transport protein"/>
    <property type="match status" value="2"/>
</dbReference>